<evidence type="ECO:0000259" key="11">
    <source>
        <dbReference type="PROSITE" id="PS50893"/>
    </source>
</evidence>
<dbReference type="GO" id="GO:0005524">
    <property type="term" value="F:ATP binding"/>
    <property type="evidence" value="ECO:0007669"/>
    <property type="project" value="UniProtKB-KW"/>
</dbReference>
<evidence type="ECO:0000256" key="3">
    <source>
        <dbReference type="ARBA" id="ARBA00022496"/>
    </source>
</evidence>
<gene>
    <name evidence="12" type="ORF">QNA12_01270</name>
</gene>
<keyword evidence="9" id="KW-0406">Ion transport</keyword>
<keyword evidence="6 12" id="KW-0067">ATP-binding</keyword>
<evidence type="ECO:0000256" key="1">
    <source>
        <dbReference type="ARBA" id="ARBA00022448"/>
    </source>
</evidence>
<dbReference type="Gene3D" id="3.40.50.300">
    <property type="entry name" value="P-loop containing nucleotide triphosphate hydrolases"/>
    <property type="match status" value="1"/>
</dbReference>
<keyword evidence="2" id="KW-1003">Cell membrane</keyword>
<evidence type="ECO:0000256" key="4">
    <source>
        <dbReference type="ARBA" id="ARBA00022519"/>
    </source>
</evidence>
<dbReference type="InterPro" id="IPR015853">
    <property type="entry name" value="ABC_transpr_FbpC"/>
</dbReference>
<dbReference type="InterPro" id="IPR017871">
    <property type="entry name" value="ABC_transporter-like_CS"/>
</dbReference>
<dbReference type="SMART" id="SM00382">
    <property type="entry name" value="AAA"/>
    <property type="match status" value="1"/>
</dbReference>
<dbReference type="PROSITE" id="PS00211">
    <property type="entry name" value="ABC_TRANSPORTER_1"/>
    <property type="match status" value="1"/>
</dbReference>
<evidence type="ECO:0000256" key="2">
    <source>
        <dbReference type="ARBA" id="ARBA00022475"/>
    </source>
</evidence>
<evidence type="ECO:0000256" key="5">
    <source>
        <dbReference type="ARBA" id="ARBA00022741"/>
    </source>
</evidence>
<dbReference type="InterPro" id="IPR008995">
    <property type="entry name" value="Mo/tungstate-bd_C_term_dom"/>
</dbReference>
<name>A0ABZ2GBW2_9GAMM</name>
<keyword evidence="4" id="KW-0997">Cell inner membrane</keyword>
<organism evidence="12 13">
    <name type="scientific">Pectobacterium cacticida</name>
    <dbReference type="NCBI Taxonomy" id="69221"/>
    <lineage>
        <taxon>Bacteria</taxon>
        <taxon>Pseudomonadati</taxon>
        <taxon>Pseudomonadota</taxon>
        <taxon>Gammaproteobacteria</taxon>
        <taxon>Enterobacterales</taxon>
        <taxon>Pectobacteriaceae</taxon>
        <taxon>Pectobacterium</taxon>
    </lineage>
</organism>
<keyword evidence="13" id="KW-1185">Reference proteome</keyword>
<evidence type="ECO:0000256" key="7">
    <source>
        <dbReference type="ARBA" id="ARBA00022967"/>
    </source>
</evidence>
<keyword evidence="7" id="KW-1278">Translocase</keyword>
<dbReference type="SUPFAM" id="SSF52540">
    <property type="entry name" value="P-loop containing nucleoside triphosphate hydrolases"/>
    <property type="match status" value="1"/>
</dbReference>
<evidence type="ECO:0000313" key="13">
    <source>
        <dbReference type="Proteomes" id="UP001379444"/>
    </source>
</evidence>
<dbReference type="PANTHER" id="PTHR42781:SF1">
    <property type="entry name" value="THIAMINE IMPORT ATP-BINDING PROTEIN THIQ"/>
    <property type="match status" value="1"/>
</dbReference>
<evidence type="ECO:0000256" key="10">
    <source>
        <dbReference type="ARBA" id="ARBA00023136"/>
    </source>
</evidence>
<dbReference type="PROSITE" id="PS50893">
    <property type="entry name" value="ABC_TRANSPORTER_2"/>
    <property type="match status" value="1"/>
</dbReference>
<feature type="domain" description="ABC transporter" evidence="11">
    <location>
        <begin position="8"/>
        <end position="240"/>
    </location>
</feature>
<dbReference type="InterPro" id="IPR003439">
    <property type="entry name" value="ABC_transporter-like_ATP-bd"/>
</dbReference>
<keyword evidence="5" id="KW-0547">Nucleotide-binding</keyword>
<dbReference type="InterPro" id="IPR003593">
    <property type="entry name" value="AAA+_ATPase"/>
</dbReference>
<proteinExistence type="predicted"/>
<reference evidence="12 13" key="1">
    <citation type="journal article" date="2024" name="Front. Plant Sci.">
        <title>Comprehensive phenomic and genomic studies of the species, Pectobacterium cacticida and proposal for reclassification as Alcorniella cacticida comb. nov.</title>
        <authorList>
            <person name="Jonca J."/>
            <person name="Pirhonen M."/>
            <person name="Waleron M.M."/>
            <person name="Gawor J."/>
            <person name="Mrozik A."/>
            <person name="Smoktunowicz M."/>
            <person name="Waleron K."/>
            <person name="Waleron M."/>
        </authorList>
    </citation>
    <scope>NUCLEOTIDE SEQUENCE [LARGE SCALE GENOMIC DNA]</scope>
    <source>
        <strain evidence="12 13">DPMP6</strain>
    </source>
</reference>
<keyword evidence="8" id="KW-0408">Iron</keyword>
<accession>A0ABZ2GBW2</accession>
<keyword evidence="1" id="KW-0813">Transport</keyword>
<dbReference type="EMBL" id="CP125967">
    <property type="protein sequence ID" value="WWO38697.1"/>
    <property type="molecule type" value="Genomic_DNA"/>
</dbReference>
<evidence type="ECO:0000313" key="12">
    <source>
        <dbReference type="EMBL" id="WWO38697.1"/>
    </source>
</evidence>
<sequence>MTHVLPMLSCRHLHWQIQGHTIIQDLSLDLPAGAVYCIVGPSGSGKSSLLRLIAGLDNPQRGKIFIDQHMMTDGSHSVPPEKRRLNMVFQDYALWPHMTVKEIVGYGLHAWPTARRQARVKEMLALMQIDDYAQRRPAQLSGGQAQRVAIARALATDPQVLLFDEPLSNLDVQLRAQMRNEFSQLFSRLKKTVVYVTHDPLEACAFADRIVVMRAGNIEQIATPVGLFQHPESPWVASLAGFDSEVEARLVMQIDNHHARVEMGSAQFIARIGRLRSARPGQQIRLLFNPGAIHHDASAPSGLAARVVSTLFEGRHWRLNVATTIGDIAFSIVHPTDLPVGSPLSLVMTGENCLIFDHDRPSYEVK</sequence>
<dbReference type="CDD" id="cd03259">
    <property type="entry name" value="ABC_Carb_Solutes_like"/>
    <property type="match status" value="1"/>
</dbReference>
<evidence type="ECO:0000256" key="9">
    <source>
        <dbReference type="ARBA" id="ARBA00023065"/>
    </source>
</evidence>
<dbReference type="Proteomes" id="UP001379444">
    <property type="component" value="Chromosome"/>
</dbReference>
<dbReference type="Pfam" id="PF00005">
    <property type="entry name" value="ABC_tran"/>
    <property type="match status" value="1"/>
</dbReference>
<evidence type="ECO:0000256" key="6">
    <source>
        <dbReference type="ARBA" id="ARBA00022840"/>
    </source>
</evidence>
<keyword evidence="3" id="KW-0410">Iron transport</keyword>
<dbReference type="SUPFAM" id="SSF50331">
    <property type="entry name" value="MOP-like"/>
    <property type="match status" value="1"/>
</dbReference>
<keyword evidence="10" id="KW-0472">Membrane</keyword>
<dbReference type="InterPro" id="IPR050093">
    <property type="entry name" value="ABC_SmlMolc_Importer"/>
</dbReference>
<dbReference type="PANTHER" id="PTHR42781">
    <property type="entry name" value="SPERMIDINE/PUTRESCINE IMPORT ATP-BINDING PROTEIN POTA"/>
    <property type="match status" value="1"/>
</dbReference>
<evidence type="ECO:0000256" key="8">
    <source>
        <dbReference type="ARBA" id="ARBA00023004"/>
    </source>
</evidence>
<dbReference type="InterPro" id="IPR027417">
    <property type="entry name" value="P-loop_NTPase"/>
</dbReference>
<protein>
    <submittedName>
        <fullName evidence="12">ABC transporter ATP-binding protein</fullName>
    </submittedName>
</protein>
<dbReference type="RefSeq" id="WP_264497291.1">
    <property type="nucleotide sequence ID" value="NZ_CP109947.1"/>
</dbReference>